<evidence type="ECO:0000313" key="3">
    <source>
        <dbReference type="Proteomes" id="UP000647836"/>
    </source>
</evidence>
<name>A0ABR9U0F9_9NOSO</name>
<keyword evidence="3" id="KW-1185">Reference proteome</keyword>
<evidence type="ECO:0000259" key="1">
    <source>
        <dbReference type="Pfam" id="PF00561"/>
    </source>
</evidence>
<dbReference type="Pfam" id="PF00561">
    <property type="entry name" value="Abhydrolase_1"/>
    <property type="match status" value="1"/>
</dbReference>
<dbReference type="RefSeq" id="WP_194044862.1">
    <property type="nucleotide sequence ID" value="NZ_JADEXF010000457.1"/>
</dbReference>
<dbReference type="Proteomes" id="UP000647836">
    <property type="component" value="Unassembled WGS sequence"/>
</dbReference>
<dbReference type="InterPro" id="IPR029058">
    <property type="entry name" value="AB_hydrolase_fold"/>
</dbReference>
<dbReference type="SUPFAM" id="SSF53474">
    <property type="entry name" value="alpha/beta-Hydrolases"/>
    <property type="match status" value="1"/>
</dbReference>
<sequence>MSGTLGFGVNCLAKLGLKLIVIDRPGLGLSDPHPNKTFYSWVDDTQELIEANDLHNVLVIGFSQGALFGFALAEYSFTHHSNSPHQKDFRQ</sequence>
<accession>A0ABR9U0F9</accession>
<dbReference type="Gene3D" id="3.40.50.1820">
    <property type="entry name" value="alpha/beta hydrolase"/>
    <property type="match status" value="1"/>
</dbReference>
<dbReference type="GO" id="GO:0016787">
    <property type="term" value="F:hydrolase activity"/>
    <property type="evidence" value="ECO:0007669"/>
    <property type="project" value="UniProtKB-KW"/>
</dbReference>
<evidence type="ECO:0000313" key="2">
    <source>
        <dbReference type="EMBL" id="MBE9106150.1"/>
    </source>
</evidence>
<organism evidence="2 3">
    <name type="scientific">Nostoc cf. edaphicum LEGE 07299</name>
    <dbReference type="NCBI Taxonomy" id="2777974"/>
    <lineage>
        <taxon>Bacteria</taxon>
        <taxon>Bacillati</taxon>
        <taxon>Cyanobacteriota</taxon>
        <taxon>Cyanophyceae</taxon>
        <taxon>Nostocales</taxon>
        <taxon>Nostocaceae</taxon>
        <taxon>Nostoc</taxon>
    </lineage>
</organism>
<comment type="caution">
    <text evidence="2">The sequence shown here is derived from an EMBL/GenBank/DDBJ whole genome shotgun (WGS) entry which is preliminary data.</text>
</comment>
<proteinExistence type="predicted"/>
<dbReference type="EMBL" id="JADEXF010000457">
    <property type="protein sequence ID" value="MBE9106150.1"/>
    <property type="molecule type" value="Genomic_DNA"/>
</dbReference>
<protein>
    <submittedName>
        <fullName evidence="2">Alpha/beta fold hydrolase</fullName>
    </submittedName>
</protein>
<reference evidence="2 3" key="1">
    <citation type="submission" date="2020-10" db="EMBL/GenBank/DDBJ databases">
        <authorList>
            <person name="Castelo-Branco R."/>
            <person name="Eusebio N."/>
            <person name="Adriana R."/>
            <person name="Vieira A."/>
            <person name="Brugerolle De Fraissinette N."/>
            <person name="Rezende De Castro R."/>
            <person name="Schneider M.P."/>
            <person name="Vasconcelos V."/>
            <person name="Leao P.N."/>
        </authorList>
    </citation>
    <scope>NUCLEOTIDE SEQUENCE [LARGE SCALE GENOMIC DNA]</scope>
    <source>
        <strain evidence="2 3">LEGE 07299</strain>
    </source>
</reference>
<gene>
    <name evidence="2" type="ORF">IQ229_14735</name>
</gene>
<keyword evidence="2" id="KW-0378">Hydrolase</keyword>
<feature type="domain" description="AB hydrolase-1" evidence="1">
    <location>
        <begin position="10"/>
        <end position="74"/>
    </location>
</feature>
<dbReference type="InterPro" id="IPR000073">
    <property type="entry name" value="AB_hydrolase_1"/>
</dbReference>